<sequence length="104" mass="12464">MSKKSIKKTKKNRKSLKYKLSDKKYNKLIKEKKSKKISKKNNKLLDNELQKKYCKCVKTLKKKYPKKSKIYIGKFGICMNSVYKNRGFKPPYNVSNTCKDFYNY</sequence>
<reference evidence="1" key="1">
    <citation type="journal article" date="2020" name="Nature">
        <title>Giant virus diversity and host interactions through global metagenomics.</title>
        <authorList>
            <person name="Schulz F."/>
            <person name="Roux S."/>
            <person name="Paez-Espino D."/>
            <person name="Jungbluth S."/>
            <person name="Walsh D.A."/>
            <person name="Denef V.J."/>
            <person name="McMahon K.D."/>
            <person name="Konstantinidis K.T."/>
            <person name="Eloe-Fadrosh E.A."/>
            <person name="Kyrpides N.C."/>
            <person name="Woyke T."/>
        </authorList>
    </citation>
    <scope>NUCLEOTIDE SEQUENCE</scope>
    <source>
        <strain evidence="1">GVMAG-M-3300020187-37</strain>
    </source>
</reference>
<proteinExistence type="predicted"/>
<protein>
    <submittedName>
        <fullName evidence="1">Uncharacterized protein</fullName>
    </submittedName>
</protein>
<dbReference type="EMBL" id="MN739347">
    <property type="protein sequence ID" value="QHS99764.1"/>
    <property type="molecule type" value="Genomic_DNA"/>
</dbReference>
<dbReference type="AlphaFoldDB" id="A0A6C0C7M1"/>
<evidence type="ECO:0000313" key="1">
    <source>
        <dbReference type="EMBL" id="QHS99764.1"/>
    </source>
</evidence>
<accession>A0A6C0C7M1</accession>
<name>A0A6C0C7M1_9ZZZZ</name>
<organism evidence="1">
    <name type="scientific">viral metagenome</name>
    <dbReference type="NCBI Taxonomy" id="1070528"/>
    <lineage>
        <taxon>unclassified sequences</taxon>
        <taxon>metagenomes</taxon>
        <taxon>organismal metagenomes</taxon>
    </lineage>
</organism>